<comment type="caution">
    <text evidence="2">The sequence shown here is derived from an EMBL/GenBank/DDBJ whole genome shotgun (WGS) entry which is preliminary data.</text>
</comment>
<gene>
    <name evidence="2" type="ORF">LSCM1_01074</name>
</gene>
<reference evidence="3" key="1">
    <citation type="journal article" date="2021" name="Microbiol. Resour. Announc.">
        <title>LGAAP: Leishmaniinae Genome Assembly and Annotation Pipeline.</title>
        <authorList>
            <person name="Almutairi H."/>
            <person name="Urbaniak M.D."/>
            <person name="Bates M.D."/>
            <person name="Jariyapan N."/>
            <person name="Kwakye-Nuako G."/>
            <person name="Thomaz-Soccol V."/>
            <person name="Al-Salem W.S."/>
            <person name="Dillon R.J."/>
            <person name="Bates P.A."/>
            <person name="Gatherer D."/>
        </authorList>
    </citation>
    <scope>NUCLEOTIDE SEQUENCE [LARGE SCALE GENOMIC DNA]</scope>
</reference>
<dbReference type="KEGG" id="lmat:92511212"/>
<dbReference type="GO" id="GO:0005509">
    <property type="term" value="F:calcium ion binding"/>
    <property type="evidence" value="ECO:0007669"/>
    <property type="project" value="InterPro"/>
</dbReference>
<dbReference type="OrthoDB" id="272262at2759"/>
<feature type="domain" description="EF-hand" evidence="1">
    <location>
        <begin position="236"/>
        <end position="268"/>
    </location>
</feature>
<name>A0A836KC55_9TRYP</name>
<reference evidence="3" key="2">
    <citation type="journal article" date="2021" name="Sci. Data">
        <title>Chromosome-scale genome sequencing, assembly and annotation of six genomes from subfamily Leishmaniinae.</title>
        <authorList>
            <person name="Almutairi H."/>
            <person name="Urbaniak M.D."/>
            <person name="Bates M.D."/>
            <person name="Jariyapan N."/>
            <person name="Kwakye-Nuako G."/>
            <person name="Thomaz Soccol V."/>
            <person name="Al-Salem W.S."/>
            <person name="Dillon R.J."/>
            <person name="Bates P.A."/>
            <person name="Gatherer D."/>
        </authorList>
    </citation>
    <scope>NUCLEOTIDE SEQUENCE [LARGE SCALE GENOMIC DNA]</scope>
</reference>
<organism evidence="2 3">
    <name type="scientific">Leishmania martiniquensis</name>
    <dbReference type="NCBI Taxonomy" id="1580590"/>
    <lineage>
        <taxon>Eukaryota</taxon>
        <taxon>Discoba</taxon>
        <taxon>Euglenozoa</taxon>
        <taxon>Kinetoplastea</taxon>
        <taxon>Metakinetoplastina</taxon>
        <taxon>Trypanosomatida</taxon>
        <taxon>Trypanosomatidae</taxon>
        <taxon>Leishmaniinae</taxon>
        <taxon>Leishmania</taxon>
    </lineage>
</organism>
<dbReference type="PROSITE" id="PS50222">
    <property type="entry name" value="EF_HAND_2"/>
    <property type="match status" value="1"/>
</dbReference>
<dbReference type="EMBL" id="JAFEUZ010000035">
    <property type="protein sequence ID" value="KAG5466897.1"/>
    <property type="molecule type" value="Genomic_DNA"/>
</dbReference>
<accession>A0A836KC55</accession>
<dbReference type="AlphaFoldDB" id="A0A836KC55"/>
<dbReference type="RefSeq" id="XP_067174805.1">
    <property type="nucleotide sequence ID" value="XM_067318700.1"/>
</dbReference>
<protein>
    <recommendedName>
        <fullName evidence="1">EF-hand domain-containing protein</fullName>
    </recommendedName>
</protein>
<proteinExistence type="predicted"/>
<evidence type="ECO:0000313" key="3">
    <source>
        <dbReference type="Proteomes" id="UP000673552"/>
    </source>
</evidence>
<dbReference type="InterPro" id="IPR002048">
    <property type="entry name" value="EF_hand_dom"/>
</dbReference>
<evidence type="ECO:0000259" key="1">
    <source>
        <dbReference type="PROSITE" id="PS50222"/>
    </source>
</evidence>
<dbReference type="Proteomes" id="UP000673552">
    <property type="component" value="Unassembled WGS sequence"/>
</dbReference>
<dbReference type="PROSITE" id="PS00018">
    <property type="entry name" value="EF_HAND_1"/>
    <property type="match status" value="1"/>
</dbReference>
<keyword evidence="3" id="KW-1185">Reference proteome</keyword>
<dbReference type="InterPro" id="IPR018247">
    <property type="entry name" value="EF_Hand_1_Ca_BS"/>
</dbReference>
<evidence type="ECO:0000313" key="2">
    <source>
        <dbReference type="EMBL" id="KAG5466897.1"/>
    </source>
</evidence>
<dbReference type="GeneID" id="92511212"/>
<sequence>MFRSWGELTRCACEVFDLFAEPISAAGHVSSTSSSHEAASAAEVGLSRVGLECAFYVLFGRYPNPSLIANCFAAAPASVSSARCTPSASPRQMPRDARGAIAAPLAWGSALASSGLGGSTRTGRRCYVTRRAYLRFVTLCADEEGEGFVTEQLQGNTAADAAATASFVEGKKAAQLQWWRQFQSVAGSKGFITAADLHGIGLQSPFSDVQEVLEGPPFMRTCDSAAAAQPKSPVSRQVPLVQHIFWMLDSDHDGNVCFDDVRPFLQEC</sequence>